<dbReference type="EMBL" id="CYZU01000076">
    <property type="protein sequence ID" value="CUP28461.1"/>
    <property type="molecule type" value="Genomic_DNA"/>
</dbReference>
<sequence length="208" mass="22870">MDTKAFWKMSYGLYIISAKNGEKAGGCVVNTMIQVTSEPLQVTVTINKENYTAGLIQESGYFTGIALAQSATMELIGAFGFQSGKDKDKFEEFETKTDLNGIPYVCSQAAARFSCKVKNTMDVGTHIVFLGEVVDAEVLSAEEPMTYAYYHTVKNGVTPPKASSYIPEPEKAKGYRCKICGYILESDTIPEDFKCPICGRGKEELEKL</sequence>
<organism evidence="6 7">
    <name type="scientific">Faecalicatena contorta</name>
    <dbReference type="NCBI Taxonomy" id="39482"/>
    <lineage>
        <taxon>Bacteria</taxon>
        <taxon>Bacillati</taxon>
        <taxon>Bacillota</taxon>
        <taxon>Clostridia</taxon>
        <taxon>Lachnospirales</taxon>
        <taxon>Lachnospiraceae</taxon>
        <taxon>Faecalicatena</taxon>
    </lineage>
</organism>
<reference evidence="6 7" key="1">
    <citation type="submission" date="2015-09" db="EMBL/GenBank/DDBJ databases">
        <authorList>
            <consortium name="Pathogen Informatics"/>
        </authorList>
    </citation>
    <scope>NUCLEOTIDE SEQUENCE [LARGE SCALE GENOMIC DNA]</scope>
    <source>
        <strain evidence="6 7">2789STDY5834876</strain>
    </source>
</reference>
<protein>
    <submittedName>
        <fullName evidence="6">Nitric oxide reductase NADH:FprA oxidoreductase</fullName>
    </submittedName>
</protein>
<evidence type="ECO:0000256" key="3">
    <source>
        <dbReference type="ARBA" id="ARBA00022630"/>
    </source>
</evidence>
<dbReference type="STRING" id="39482.ERS852491_04748"/>
<dbReference type="SUPFAM" id="SSF57802">
    <property type="entry name" value="Rubredoxin-like"/>
    <property type="match status" value="1"/>
</dbReference>
<dbReference type="RefSeq" id="WP_055155175.1">
    <property type="nucleotide sequence ID" value="NZ_BQNQ01000001.1"/>
</dbReference>
<dbReference type="InterPro" id="IPR048574">
    <property type="entry name" value="RUBY_RBDX"/>
</dbReference>
<evidence type="ECO:0000256" key="1">
    <source>
        <dbReference type="ARBA" id="ARBA00001917"/>
    </source>
</evidence>
<dbReference type="InterPro" id="IPR052174">
    <property type="entry name" value="Flavoredoxin"/>
</dbReference>
<proteinExistence type="inferred from homology"/>
<dbReference type="SUPFAM" id="SSF50475">
    <property type="entry name" value="FMN-binding split barrel"/>
    <property type="match status" value="1"/>
</dbReference>
<dbReference type="OrthoDB" id="9799749at2"/>
<comment type="cofactor">
    <cofactor evidence="2">
        <name>Fe(3+)</name>
        <dbReference type="ChEBI" id="CHEBI:29034"/>
    </cofactor>
</comment>
<evidence type="ECO:0000259" key="5">
    <source>
        <dbReference type="PROSITE" id="PS50903"/>
    </source>
</evidence>
<dbReference type="PANTHER" id="PTHR43567:SF1">
    <property type="entry name" value="FLAVOREDOXIN"/>
    <property type="match status" value="1"/>
</dbReference>
<dbReference type="InterPro" id="IPR024934">
    <property type="entry name" value="Rubredoxin-like_dom"/>
</dbReference>
<dbReference type="PANTHER" id="PTHR43567">
    <property type="entry name" value="FLAVOREDOXIN-RELATED-RELATED"/>
    <property type="match status" value="1"/>
</dbReference>
<dbReference type="InterPro" id="IPR012349">
    <property type="entry name" value="Split_barrel_FMN-bd"/>
</dbReference>
<evidence type="ECO:0000313" key="6">
    <source>
        <dbReference type="EMBL" id="CUP28461.1"/>
    </source>
</evidence>
<dbReference type="AlphaFoldDB" id="A0A174LZQ5"/>
<dbReference type="Gene3D" id="2.30.110.10">
    <property type="entry name" value="Electron Transport, Fmn-binding Protein, Chain A"/>
    <property type="match status" value="1"/>
</dbReference>
<dbReference type="GO" id="GO:0010181">
    <property type="term" value="F:FMN binding"/>
    <property type="evidence" value="ECO:0007669"/>
    <property type="project" value="InterPro"/>
</dbReference>
<name>A0A174LZQ5_9FIRM</name>
<dbReference type="GO" id="GO:0005506">
    <property type="term" value="F:iron ion binding"/>
    <property type="evidence" value="ECO:0007669"/>
    <property type="project" value="InterPro"/>
</dbReference>
<dbReference type="PROSITE" id="PS50903">
    <property type="entry name" value="RUBREDOXIN_LIKE"/>
    <property type="match status" value="1"/>
</dbReference>
<dbReference type="GeneID" id="93335522"/>
<keyword evidence="3" id="KW-0285">Flavoprotein</keyword>
<comment type="cofactor">
    <cofactor evidence="1">
        <name>FMN</name>
        <dbReference type="ChEBI" id="CHEBI:58210"/>
    </cofactor>
</comment>
<feature type="domain" description="Rubredoxin-like" evidence="5">
    <location>
        <begin position="172"/>
        <end position="208"/>
    </location>
</feature>
<evidence type="ECO:0000256" key="2">
    <source>
        <dbReference type="ARBA" id="ARBA00001965"/>
    </source>
</evidence>
<gene>
    <name evidence="6" type="primary">hrb</name>
    <name evidence="6" type="ORF">ERS852491_04748</name>
</gene>
<dbReference type="Pfam" id="PF21349">
    <property type="entry name" value="RUBY_RBDX"/>
    <property type="match status" value="1"/>
</dbReference>
<accession>A0A174LZQ5</accession>
<dbReference type="Gene3D" id="2.20.28.10">
    <property type="match status" value="1"/>
</dbReference>
<dbReference type="SMART" id="SM00903">
    <property type="entry name" value="Flavin_Reduct"/>
    <property type="match status" value="1"/>
</dbReference>
<evidence type="ECO:0000313" key="7">
    <source>
        <dbReference type="Proteomes" id="UP000095544"/>
    </source>
</evidence>
<evidence type="ECO:0000256" key="4">
    <source>
        <dbReference type="ARBA" id="ARBA00038054"/>
    </source>
</evidence>
<dbReference type="InterPro" id="IPR002563">
    <property type="entry name" value="Flavin_Rdtase-like_dom"/>
</dbReference>
<dbReference type="GO" id="GO:0016646">
    <property type="term" value="F:oxidoreductase activity, acting on the CH-NH group of donors, NAD or NADP as acceptor"/>
    <property type="evidence" value="ECO:0007669"/>
    <property type="project" value="UniProtKB-ARBA"/>
</dbReference>
<dbReference type="Pfam" id="PF01613">
    <property type="entry name" value="Flavin_Reduct"/>
    <property type="match status" value="1"/>
</dbReference>
<comment type="similarity">
    <text evidence="4">Belongs to the flavoredoxin family.</text>
</comment>
<dbReference type="Proteomes" id="UP000095544">
    <property type="component" value="Unassembled WGS sequence"/>
</dbReference>